<dbReference type="EMBL" id="MCOK01000001">
    <property type="protein sequence ID" value="OOC56475.1"/>
    <property type="molecule type" value="Genomic_DNA"/>
</dbReference>
<organism evidence="1 2">
    <name type="scientific">Nocardiopsis sinuspersici</name>
    <dbReference type="NCBI Taxonomy" id="501010"/>
    <lineage>
        <taxon>Bacteria</taxon>
        <taxon>Bacillati</taxon>
        <taxon>Actinomycetota</taxon>
        <taxon>Actinomycetes</taxon>
        <taxon>Streptosporangiales</taxon>
        <taxon>Nocardiopsidaceae</taxon>
        <taxon>Nocardiopsis</taxon>
    </lineage>
</organism>
<dbReference type="RefSeq" id="WP_077692921.1">
    <property type="nucleotide sequence ID" value="NZ_MCOK01000001.1"/>
</dbReference>
<name>A0A1V3C6U9_9ACTN</name>
<dbReference type="Proteomes" id="UP000189004">
    <property type="component" value="Unassembled WGS sequence"/>
</dbReference>
<dbReference type="STRING" id="501010.NOSIN_23795"/>
<protein>
    <submittedName>
        <fullName evidence="1">Uncharacterized protein</fullName>
    </submittedName>
</protein>
<evidence type="ECO:0000313" key="2">
    <source>
        <dbReference type="Proteomes" id="UP000189004"/>
    </source>
</evidence>
<comment type="caution">
    <text evidence="1">The sequence shown here is derived from an EMBL/GenBank/DDBJ whole genome shotgun (WGS) entry which is preliminary data.</text>
</comment>
<reference evidence="2" key="1">
    <citation type="submission" date="2016-08" db="EMBL/GenBank/DDBJ databases">
        <authorList>
            <person name="Tokovenko B."/>
            <person name="Kalinowski J."/>
        </authorList>
    </citation>
    <scope>NUCLEOTIDE SEQUENCE [LARGE SCALE GENOMIC DNA]</scope>
    <source>
        <strain evidence="2">UTMC102</strain>
    </source>
</reference>
<dbReference type="OrthoDB" id="3691370at2"/>
<dbReference type="AlphaFoldDB" id="A0A1V3C6U9"/>
<proteinExistence type="predicted"/>
<evidence type="ECO:0000313" key="1">
    <source>
        <dbReference type="EMBL" id="OOC56475.1"/>
    </source>
</evidence>
<accession>A0A1V3C6U9</accession>
<sequence>MSDSQASEARRIIADLDAIELDTGSDIRRYTETVRQLARALAMELEFTAQELEAALAELPPAQGESRLAMRRKARSVAKHLRRAAEAQRTVGVEGVRTWGSLRKHFEHLVKKRPKRKPLDLSA</sequence>
<keyword evidence="2" id="KW-1185">Reference proteome</keyword>
<gene>
    <name evidence="1" type="ORF">NOSIN_23795</name>
</gene>